<comment type="similarity">
    <text evidence="2">Belongs to the NAD(P)-dependent epimerase/dehydratase family. Fucose synthase subfamily.</text>
</comment>
<evidence type="ECO:0000256" key="3">
    <source>
        <dbReference type="ARBA" id="ARBA00012371"/>
    </source>
</evidence>
<reference evidence="10" key="1">
    <citation type="submission" date="2023-07" db="EMBL/GenBank/DDBJ databases">
        <title>draft genome sequence of fig (Ficus carica).</title>
        <authorList>
            <person name="Takahashi T."/>
            <person name="Nishimura K."/>
        </authorList>
    </citation>
    <scope>NUCLEOTIDE SEQUENCE</scope>
</reference>
<evidence type="ECO:0000313" key="10">
    <source>
        <dbReference type="EMBL" id="GMN61604.1"/>
    </source>
</evidence>
<dbReference type="GO" id="GO:0050577">
    <property type="term" value="F:GDP-L-fucose synthase activity"/>
    <property type="evidence" value="ECO:0007669"/>
    <property type="project" value="UniProtKB-EC"/>
</dbReference>
<comment type="catalytic activity">
    <reaction evidence="8">
        <text>GDP-beta-L-fucose + NADP(+) = GDP-4-dehydro-alpha-D-rhamnose + NADPH + H(+)</text>
        <dbReference type="Rhea" id="RHEA:18885"/>
        <dbReference type="ChEBI" id="CHEBI:15378"/>
        <dbReference type="ChEBI" id="CHEBI:57273"/>
        <dbReference type="ChEBI" id="CHEBI:57783"/>
        <dbReference type="ChEBI" id="CHEBI:57964"/>
        <dbReference type="ChEBI" id="CHEBI:58349"/>
        <dbReference type="EC" id="1.1.1.271"/>
    </reaction>
</comment>
<dbReference type="SUPFAM" id="SSF51735">
    <property type="entry name" value="NAD(P)-binding Rossmann-fold domains"/>
    <property type="match status" value="1"/>
</dbReference>
<dbReference type="InterPro" id="IPR001509">
    <property type="entry name" value="Epimerase_deHydtase"/>
</dbReference>
<evidence type="ECO:0000256" key="1">
    <source>
        <dbReference type="ARBA" id="ARBA00004883"/>
    </source>
</evidence>
<evidence type="ECO:0000256" key="4">
    <source>
        <dbReference type="ARBA" id="ARBA00022857"/>
    </source>
</evidence>
<proteinExistence type="inferred from homology"/>
<protein>
    <recommendedName>
        <fullName evidence="3">GDP-L-fucose synthase</fullName>
        <ecNumber evidence="3">1.1.1.271</ecNumber>
    </recommendedName>
</protein>
<dbReference type="GO" id="GO:0016853">
    <property type="term" value="F:isomerase activity"/>
    <property type="evidence" value="ECO:0007669"/>
    <property type="project" value="UniProtKB-KW"/>
</dbReference>
<gene>
    <name evidence="10" type="ORF">TIFTF001_030689</name>
</gene>
<keyword evidence="6" id="KW-0413">Isomerase</keyword>
<keyword evidence="11" id="KW-1185">Reference proteome</keyword>
<dbReference type="Pfam" id="PF01370">
    <property type="entry name" value="Epimerase"/>
    <property type="match status" value="1"/>
</dbReference>
<comment type="pathway">
    <text evidence="1">Nucleotide-sugar biosynthesis; GDP-L-fucose biosynthesis via de novo pathway; GDP-L-fucose from GDP-alpha-D-mannose: step 2/2.</text>
</comment>
<name>A0AA88DYE9_FICCA</name>
<keyword evidence="7" id="KW-0511">Multifunctional enzyme</keyword>
<organism evidence="10 11">
    <name type="scientific">Ficus carica</name>
    <name type="common">Common fig</name>
    <dbReference type="NCBI Taxonomy" id="3494"/>
    <lineage>
        <taxon>Eukaryota</taxon>
        <taxon>Viridiplantae</taxon>
        <taxon>Streptophyta</taxon>
        <taxon>Embryophyta</taxon>
        <taxon>Tracheophyta</taxon>
        <taxon>Spermatophyta</taxon>
        <taxon>Magnoliopsida</taxon>
        <taxon>eudicotyledons</taxon>
        <taxon>Gunneridae</taxon>
        <taxon>Pentapetalae</taxon>
        <taxon>rosids</taxon>
        <taxon>fabids</taxon>
        <taxon>Rosales</taxon>
        <taxon>Moraceae</taxon>
        <taxon>Ficeae</taxon>
        <taxon>Ficus</taxon>
    </lineage>
</organism>
<evidence type="ECO:0000256" key="2">
    <source>
        <dbReference type="ARBA" id="ARBA00005959"/>
    </source>
</evidence>
<evidence type="ECO:0000259" key="9">
    <source>
        <dbReference type="Pfam" id="PF01370"/>
    </source>
</evidence>
<dbReference type="EC" id="1.1.1.271" evidence="3"/>
<evidence type="ECO:0000256" key="7">
    <source>
        <dbReference type="ARBA" id="ARBA00023268"/>
    </source>
</evidence>
<evidence type="ECO:0000256" key="8">
    <source>
        <dbReference type="ARBA" id="ARBA00051935"/>
    </source>
</evidence>
<dbReference type="Proteomes" id="UP001187192">
    <property type="component" value="Unassembled WGS sequence"/>
</dbReference>
<accession>A0AA88DYE9</accession>
<feature type="domain" description="NAD-dependent epimerase/dehydratase" evidence="9">
    <location>
        <begin position="29"/>
        <end position="260"/>
    </location>
</feature>
<dbReference type="PANTHER" id="PTHR43238:SF1">
    <property type="entry name" value="GDP-L-FUCOSE SYNTHASE"/>
    <property type="match status" value="1"/>
</dbReference>
<dbReference type="PANTHER" id="PTHR43238">
    <property type="entry name" value="GDP-L-FUCOSE SYNTHASE"/>
    <property type="match status" value="1"/>
</dbReference>
<dbReference type="Gene3D" id="3.40.50.720">
    <property type="entry name" value="NAD(P)-binding Rossmann-like Domain"/>
    <property type="match status" value="1"/>
</dbReference>
<dbReference type="AlphaFoldDB" id="A0AA88DYE9"/>
<comment type="caution">
    <text evidence="10">The sequence shown here is derived from an EMBL/GenBank/DDBJ whole genome shotgun (WGS) entry which is preliminary data.</text>
</comment>
<dbReference type="HAMAP" id="MF_00956">
    <property type="entry name" value="GDP_fucose_synth"/>
    <property type="match status" value="1"/>
</dbReference>
<dbReference type="InterPro" id="IPR036291">
    <property type="entry name" value="NAD(P)-bd_dom_sf"/>
</dbReference>
<evidence type="ECO:0000313" key="11">
    <source>
        <dbReference type="Proteomes" id="UP001187192"/>
    </source>
</evidence>
<keyword evidence="5" id="KW-0560">Oxidoreductase</keyword>
<dbReference type="CDD" id="cd05239">
    <property type="entry name" value="GDP_FS_SDR_e"/>
    <property type="match status" value="1"/>
</dbReference>
<sequence>MVDLICVIEHALAYDSASNSFLADKSAKIFVAGHRGLVGSAIVRKLEALGFTNLILRTHADLDLTRQSDVESFFAAERPRFVILAAAKVGGIHANNTYPADFIAVNLQIQTNVIDSSYRHGVKKLLFLGSSCIYPKFAPQPIPEHALLTGTLEPTNEWYAVAKIAGIKMCQAYQIQHSWDAISGMPTNLYGPNDNFHPENSHVLPALMRRFHEAKVRGDKEVVVWGSGSPLREFLHVDDLAGACVFLLEKYSGLEHVNVGSGKEVTIKELAELVKEVVGFEGELVWDRTKPDGTPRKLMDSSKLAGLGWTPKISLKEGLVDTYKWYLEYVKQ</sequence>
<dbReference type="FunFam" id="3.40.50.720:FF:000101">
    <property type="entry name" value="GDP-L-fucose synthase"/>
    <property type="match status" value="1"/>
</dbReference>
<dbReference type="EMBL" id="BTGU01000114">
    <property type="protein sequence ID" value="GMN61604.1"/>
    <property type="molecule type" value="Genomic_DNA"/>
</dbReference>
<dbReference type="Gene3D" id="3.90.25.10">
    <property type="entry name" value="UDP-galactose 4-epimerase, domain 1"/>
    <property type="match status" value="1"/>
</dbReference>
<evidence type="ECO:0000256" key="5">
    <source>
        <dbReference type="ARBA" id="ARBA00023002"/>
    </source>
</evidence>
<dbReference type="InterPro" id="IPR028614">
    <property type="entry name" value="GDP_fucose/colitose_synth"/>
</dbReference>
<evidence type="ECO:0000256" key="6">
    <source>
        <dbReference type="ARBA" id="ARBA00023235"/>
    </source>
</evidence>
<keyword evidence="4" id="KW-0521">NADP</keyword>